<dbReference type="InterPro" id="IPR006148">
    <property type="entry name" value="Glc/Gal-6P_isomerase"/>
</dbReference>
<keyword evidence="9" id="KW-1185">Reference proteome</keyword>
<dbReference type="Pfam" id="PF01182">
    <property type="entry name" value="Glucosamine_iso"/>
    <property type="match status" value="1"/>
</dbReference>
<evidence type="ECO:0000256" key="2">
    <source>
        <dbReference type="ARBA" id="ARBA00004961"/>
    </source>
</evidence>
<evidence type="ECO:0000256" key="1">
    <source>
        <dbReference type="ARBA" id="ARBA00000832"/>
    </source>
</evidence>
<dbReference type="NCBIfam" id="TIGR01198">
    <property type="entry name" value="pgl"/>
    <property type="match status" value="1"/>
</dbReference>
<evidence type="ECO:0000313" key="8">
    <source>
        <dbReference type="EMBL" id="RKP03616.1"/>
    </source>
</evidence>
<dbReference type="UniPathway" id="UPA00115">
    <property type="reaction ID" value="UER00409"/>
</dbReference>
<dbReference type="OrthoDB" id="432544at2759"/>
<dbReference type="InterPro" id="IPR005900">
    <property type="entry name" value="6-phosphogluconolactonase_DevB"/>
</dbReference>
<dbReference type="PANTHER" id="PTHR11054">
    <property type="entry name" value="6-PHOSPHOGLUCONOLACTONASE"/>
    <property type="match status" value="1"/>
</dbReference>
<dbReference type="PANTHER" id="PTHR11054:SF0">
    <property type="entry name" value="6-PHOSPHOGLUCONOLACTONASE"/>
    <property type="match status" value="1"/>
</dbReference>
<comment type="pathway">
    <text evidence="2 6">Carbohydrate degradation; pentose phosphate pathway; D-ribulose 5-phosphate from D-glucose 6-phosphate (oxidative stage): step 2/3.</text>
</comment>
<dbReference type="EMBL" id="ML014120">
    <property type="protein sequence ID" value="RKP03616.1"/>
    <property type="molecule type" value="Genomic_DNA"/>
</dbReference>
<sequence>LGEYVLRHAREAIRTRGAFSVAISGGSLPKQLGEGLLKALPTAASRQATDVAMASWTFLLADERCVPHTHDDSNFALVKQHVLDPLGVPVAQCLTLQGGDAPDADAATMQKQHEALGRAYEESMRRHAVFREASQAGTMPQIDVVLLGMGPDGHTCSLFPGHPLLDADHARWIVSLNDSPKPPPARITLTLPVVNAGRNVAFVATGEGKAEALRRIIDEGESLPAGRVRPTNGTSVTWFVDPPAMSQ</sequence>
<comment type="catalytic activity">
    <reaction evidence="1 6">
        <text>6-phospho-D-glucono-1,5-lactone + H2O = 6-phospho-D-gluconate + H(+)</text>
        <dbReference type="Rhea" id="RHEA:12556"/>
        <dbReference type="ChEBI" id="CHEBI:15377"/>
        <dbReference type="ChEBI" id="CHEBI:15378"/>
        <dbReference type="ChEBI" id="CHEBI:57955"/>
        <dbReference type="ChEBI" id="CHEBI:58759"/>
        <dbReference type="EC" id="3.1.1.31"/>
    </reaction>
</comment>
<accession>A0A4P9XDM0</accession>
<protein>
    <recommendedName>
        <fullName evidence="4 6">6-phosphogluconolactonase</fullName>
        <shortName evidence="6">6PGL</shortName>
        <ecNumber evidence="4 6">3.1.1.31</ecNumber>
    </recommendedName>
</protein>
<gene>
    <name evidence="8" type="ORF">CXG81DRAFT_4368</name>
</gene>
<feature type="domain" description="Glucosamine/galactosamine-6-phosphate isomerase" evidence="7">
    <location>
        <begin position="2"/>
        <end position="234"/>
    </location>
</feature>
<dbReference type="STRING" id="1555241.A0A4P9XDM0"/>
<dbReference type="AlphaFoldDB" id="A0A4P9XDM0"/>
<reference evidence="9" key="1">
    <citation type="journal article" date="2018" name="Nat. Microbiol.">
        <title>Leveraging single-cell genomics to expand the fungal tree of life.</title>
        <authorList>
            <person name="Ahrendt S.R."/>
            <person name="Quandt C.A."/>
            <person name="Ciobanu D."/>
            <person name="Clum A."/>
            <person name="Salamov A."/>
            <person name="Andreopoulos B."/>
            <person name="Cheng J.F."/>
            <person name="Woyke T."/>
            <person name="Pelin A."/>
            <person name="Henrissat B."/>
            <person name="Reynolds N.K."/>
            <person name="Benny G.L."/>
            <person name="Smith M.E."/>
            <person name="James T.Y."/>
            <person name="Grigoriev I.V."/>
        </authorList>
    </citation>
    <scope>NUCLEOTIDE SEQUENCE [LARGE SCALE GENOMIC DNA]</scope>
    <source>
        <strain evidence="9">ATCC 52028</strain>
    </source>
</reference>
<comment type="similarity">
    <text evidence="3 6">Belongs to the glucosamine/galactosamine-6-phosphate isomerase family. 6-phosphogluconolactonase subfamily.</text>
</comment>
<evidence type="ECO:0000259" key="7">
    <source>
        <dbReference type="Pfam" id="PF01182"/>
    </source>
</evidence>
<dbReference type="InterPro" id="IPR039104">
    <property type="entry name" value="6PGL"/>
</dbReference>
<dbReference type="GO" id="GO:0006098">
    <property type="term" value="P:pentose-phosphate shunt"/>
    <property type="evidence" value="ECO:0007669"/>
    <property type="project" value="UniProtKB-UniPathway"/>
</dbReference>
<comment type="function">
    <text evidence="6">Hydrolysis of 6-phosphogluconolactone to 6-phosphogluconate.</text>
</comment>
<dbReference type="EC" id="3.1.1.31" evidence="4 6"/>
<feature type="non-terminal residue" evidence="8">
    <location>
        <position position="1"/>
    </location>
</feature>
<dbReference type="FunFam" id="3.40.50.1360:FF:000005">
    <property type="entry name" value="6-phosphogluconolactonase"/>
    <property type="match status" value="1"/>
</dbReference>
<name>A0A4P9XDM0_9FUNG</name>
<dbReference type="Gene3D" id="3.40.50.1360">
    <property type="match status" value="1"/>
</dbReference>
<dbReference type="SUPFAM" id="SSF100950">
    <property type="entry name" value="NagB/RpiA/CoA transferase-like"/>
    <property type="match status" value="1"/>
</dbReference>
<evidence type="ECO:0000256" key="6">
    <source>
        <dbReference type="RuleBase" id="RU365095"/>
    </source>
</evidence>
<proteinExistence type="inferred from homology"/>
<dbReference type="Proteomes" id="UP000274922">
    <property type="component" value="Unassembled WGS sequence"/>
</dbReference>
<dbReference type="GO" id="GO:0017057">
    <property type="term" value="F:6-phosphogluconolactonase activity"/>
    <property type="evidence" value="ECO:0007669"/>
    <property type="project" value="UniProtKB-UniRule"/>
</dbReference>
<evidence type="ECO:0000313" key="9">
    <source>
        <dbReference type="Proteomes" id="UP000274922"/>
    </source>
</evidence>
<evidence type="ECO:0000256" key="4">
    <source>
        <dbReference type="ARBA" id="ARBA00013198"/>
    </source>
</evidence>
<dbReference type="InterPro" id="IPR037171">
    <property type="entry name" value="NagB/RpiA_transferase-like"/>
</dbReference>
<dbReference type="CDD" id="cd01400">
    <property type="entry name" value="6PGL"/>
    <property type="match status" value="1"/>
</dbReference>
<dbReference type="GO" id="GO:0005975">
    <property type="term" value="P:carbohydrate metabolic process"/>
    <property type="evidence" value="ECO:0007669"/>
    <property type="project" value="UniProtKB-UniRule"/>
</dbReference>
<organism evidence="8 9">
    <name type="scientific">Caulochytrium protostelioides</name>
    <dbReference type="NCBI Taxonomy" id="1555241"/>
    <lineage>
        <taxon>Eukaryota</taxon>
        <taxon>Fungi</taxon>
        <taxon>Fungi incertae sedis</taxon>
        <taxon>Chytridiomycota</taxon>
        <taxon>Chytridiomycota incertae sedis</taxon>
        <taxon>Chytridiomycetes</taxon>
        <taxon>Caulochytriales</taxon>
        <taxon>Caulochytriaceae</taxon>
        <taxon>Caulochytrium</taxon>
    </lineage>
</organism>
<evidence type="ECO:0000256" key="3">
    <source>
        <dbReference type="ARBA" id="ARBA00010662"/>
    </source>
</evidence>
<evidence type="ECO:0000256" key="5">
    <source>
        <dbReference type="ARBA" id="ARBA00022801"/>
    </source>
</evidence>
<feature type="non-terminal residue" evidence="8">
    <location>
        <position position="247"/>
    </location>
</feature>
<keyword evidence="5 6" id="KW-0378">Hydrolase</keyword>